<feature type="region of interest" description="Disordered" evidence="1">
    <location>
        <begin position="294"/>
        <end position="316"/>
    </location>
</feature>
<dbReference type="EMBL" id="AZHF01000006">
    <property type="protein sequence ID" value="OAA74367.1"/>
    <property type="molecule type" value="Genomic_DNA"/>
</dbReference>
<feature type="domain" description="LYR motif-containing protein Cup1-like N-terminal" evidence="2">
    <location>
        <begin position="17"/>
        <end position="98"/>
    </location>
</feature>
<organism evidence="3 4">
    <name type="scientific">Akanthomyces lecanii RCEF 1005</name>
    <dbReference type="NCBI Taxonomy" id="1081108"/>
    <lineage>
        <taxon>Eukaryota</taxon>
        <taxon>Fungi</taxon>
        <taxon>Dikarya</taxon>
        <taxon>Ascomycota</taxon>
        <taxon>Pezizomycotina</taxon>
        <taxon>Sordariomycetes</taxon>
        <taxon>Hypocreomycetidae</taxon>
        <taxon>Hypocreales</taxon>
        <taxon>Cordycipitaceae</taxon>
        <taxon>Akanthomyces</taxon>
        <taxon>Cordyceps confragosa</taxon>
    </lineage>
</organism>
<feature type="region of interest" description="Disordered" evidence="1">
    <location>
        <begin position="124"/>
        <end position="148"/>
    </location>
</feature>
<feature type="region of interest" description="Disordered" evidence="1">
    <location>
        <begin position="165"/>
        <end position="196"/>
    </location>
</feature>
<keyword evidence="4" id="KW-1185">Reference proteome</keyword>
<evidence type="ECO:0000313" key="4">
    <source>
        <dbReference type="Proteomes" id="UP000076881"/>
    </source>
</evidence>
<evidence type="ECO:0000313" key="3">
    <source>
        <dbReference type="EMBL" id="OAA74367.1"/>
    </source>
</evidence>
<evidence type="ECO:0000259" key="2">
    <source>
        <dbReference type="Pfam" id="PF20263"/>
    </source>
</evidence>
<comment type="caution">
    <text evidence="3">The sequence shown here is derived from an EMBL/GenBank/DDBJ whole genome shotgun (WGS) entry which is preliminary data.</text>
</comment>
<dbReference type="AlphaFoldDB" id="A0A168EXK8"/>
<dbReference type="OrthoDB" id="5521299at2759"/>
<gene>
    <name evidence="3" type="ORF">LEL_07948</name>
</gene>
<proteinExistence type="predicted"/>
<dbReference type="Pfam" id="PF20263">
    <property type="entry name" value="LYRM2-like"/>
    <property type="match status" value="1"/>
</dbReference>
<dbReference type="STRING" id="1081108.A0A168EXK8"/>
<name>A0A168EXK8_CORDF</name>
<protein>
    <recommendedName>
        <fullName evidence="2">LYR motif-containing protein Cup1-like N-terminal domain-containing protein</fullName>
    </recommendedName>
</protein>
<dbReference type="InterPro" id="IPR046896">
    <property type="entry name" value="Cup1-like_N"/>
</dbReference>
<accession>A0A168EXK8</accession>
<sequence length="384" mass="42468">MPAPHPAAVTPQKGLSIYRRLLRECSYLPPAVRPTIQSLIQTRFHQHRKQDPRAKPHWERAQGVLRTLSAANHGNRKCMEGLISKAFGRSGTRRRQLMSDFVVPQGVQDSKALEALTSGISAATADASGPMSTDGGSKEKKPIGNPKNRFFLKWDQPKLLRLLSSQRQRQNEARSTSHLLGPAIKTTNPSVDVPKENIWGDAPAECVVNAKKARWWRRSADKMQPPLGKGEWELLGRLSRGAQESGEWQIPARRIRAGAAAAAAAAAEPQSESQAAAAALMRYASHTAAAVERNRSARRVARSGQSDAGPYGMSHSGNGLSPRWFRRAYNRTWMLTPKMEQDPRTLQYKFTFGDLPSMRDATPQQRSIFDGVDANGQPLKKSTR</sequence>
<evidence type="ECO:0000256" key="1">
    <source>
        <dbReference type="SAM" id="MobiDB-lite"/>
    </source>
</evidence>
<dbReference type="Proteomes" id="UP000076881">
    <property type="component" value="Unassembled WGS sequence"/>
</dbReference>
<reference evidence="3 4" key="1">
    <citation type="journal article" date="2016" name="Genome Biol. Evol.">
        <title>Divergent and convergent evolution of fungal pathogenicity.</title>
        <authorList>
            <person name="Shang Y."/>
            <person name="Xiao G."/>
            <person name="Zheng P."/>
            <person name="Cen K."/>
            <person name="Zhan S."/>
            <person name="Wang C."/>
        </authorList>
    </citation>
    <scope>NUCLEOTIDE SEQUENCE [LARGE SCALE GENOMIC DNA]</scope>
    <source>
        <strain evidence="3 4">RCEF 1005</strain>
    </source>
</reference>
<feature type="region of interest" description="Disordered" evidence="1">
    <location>
        <begin position="354"/>
        <end position="384"/>
    </location>
</feature>
<dbReference type="CDD" id="cd20273">
    <property type="entry name" value="Complex1_LYR_unchar"/>
    <property type="match status" value="1"/>
</dbReference>